<sequence>NAPIKVAAPPAIKVRISGTDIHYSLSICRPNLTFKITDDLHHSYLSSSSVKKAYGDVNKMSFL</sequence>
<gene>
    <name evidence="1" type="ORF">LTSEINV_4715</name>
</gene>
<evidence type="ECO:0000313" key="2">
    <source>
        <dbReference type="Proteomes" id="UP000003532"/>
    </source>
</evidence>
<protein>
    <submittedName>
        <fullName evidence="1">Uncharacterized protein</fullName>
    </submittedName>
</protein>
<feature type="non-terminal residue" evidence="1">
    <location>
        <position position="1"/>
    </location>
</feature>
<accession>G5NI91</accession>
<evidence type="ECO:0000313" key="1">
    <source>
        <dbReference type="EMBL" id="EHC52225.1"/>
    </source>
</evidence>
<reference evidence="1 2" key="1">
    <citation type="journal article" date="2011" name="BMC Genomics">
        <title>Genome sequencing reveals diversification of virulence factor content and possible host adaptation in distinct subpopulations of Salmonella enterica.</title>
        <authorList>
            <person name="den Bakker H.C."/>
            <person name="Moreno Switt A.I."/>
            <person name="Govoni G."/>
            <person name="Cummings C.A."/>
            <person name="Ranieri M.L."/>
            <person name="Degoricija L."/>
            <person name="Hoelzer K."/>
            <person name="Rodriguez-Rivera L.D."/>
            <person name="Brown S."/>
            <person name="Bolchacova E."/>
            <person name="Furtado M.R."/>
            <person name="Wiedmann M."/>
        </authorList>
    </citation>
    <scope>NUCLEOTIDE SEQUENCE [LARGE SCALE GENOMIC DNA]</scope>
    <source>
        <strain evidence="1 2">R8-3668</strain>
    </source>
</reference>
<dbReference type="EMBL" id="AFCO01001529">
    <property type="protein sequence ID" value="EHC52225.1"/>
    <property type="molecule type" value="Genomic_DNA"/>
</dbReference>
<dbReference type="Proteomes" id="UP000003532">
    <property type="component" value="Unassembled WGS sequence"/>
</dbReference>
<comment type="caution">
    <text evidence="1">The sequence shown here is derived from an EMBL/GenBank/DDBJ whole genome shotgun (WGS) entry which is preliminary data.</text>
</comment>
<organism evidence="1 2">
    <name type="scientific">Salmonella enterica subsp. enterica serovar Inverness str. R8-3668</name>
    <dbReference type="NCBI Taxonomy" id="913075"/>
    <lineage>
        <taxon>Bacteria</taxon>
        <taxon>Pseudomonadati</taxon>
        <taxon>Pseudomonadota</taxon>
        <taxon>Gammaproteobacteria</taxon>
        <taxon>Enterobacterales</taxon>
        <taxon>Enterobacteriaceae</taxon>
        <taxon>Salmonella</taxon>
    </lineage>
</organism>
<proteinExistence type="predicted"/>
<dbReference type="AlphaFoldDB" id="G5NI91"/>
<dbReference type="BioCyc" id="SENT913075:G120P-1081-MONOMER"/>
<name>G5NI91_SALET</name>